<protein>
    <recommendedName>
        <fullName evidence="5">LysM domain-containing protein</fullName>
    </recommendedName>
</protein>
<keyword evidence="2" id="KW-0472">Membrane</keyword>
<sequence>MEVKLSYRQRPSLAIPNPETPCFKWRVDNSGTFKRHFVVFQKRWRFNVQNKTEAQTSINENSVDAVKGGETFTSISKQYEVSIHSIAIADRNILNIDPAFKGQLVSTTASSSANNQLSEESHLAAFDREEEHRGSLHILDGLPVQKQFIMLTTHVLPHAKSTSYFLLLVPLITFCIGCIVASFHARVTKGRQVVNESRNHHNETRSMRWKHVLSDIREADELDADSSPKSTGTAADQDKNSFEDASHQYNKLEYDYKKFLSECGISDCGYWRGGSPQ</sequence>
<accession>A0A9Q0GJE1</accession>
<comment type="caution">
    <text evidence="3">The sequence shown here is derived from an EMBL/GenBank/DDBJ whole genome shotgun (WGS) entry which is preliminary data.</text>
</comment>
<evidence type="ECO:0000256" key="2">
    <source>
        <dbReference type="SAM" id="Phobius"/>
    </source>
</evidence>
<reference evidence="3" key="2">
    <citation type="journal article" date="2023" name="Plants (Basel)">
        <title>Annotation of the Turnera subulata (Passifloraceae) Draft Genome Reveals the S-Locus Evolved after the Divergence of Turneroideae from Passifloroideae in a Stepwise Manner.</title>
        <authorList>
            <person name="Henning P.M."/>
            <person name="Roalson E.H."/>
            <person name="Mir W."/>
            <person name="McCubbin A.G."/>
            <person name="Shore J.S."/>
        </authorList>
    </citation>
    <scope>NUCLEOTIDE SEQUENCE</scope>
    <source>
        <strain evidence="3">F60SS</strain>
    </source>
</reference>
<keyword evidence="2" id="KW-1133">Transmembrane helix</keyword>
<keyword evidence="4" id="KW-1185">Reference proteome</keyword>
<keyword evidence="2" id="KW-0812">Transmembrane</keyword>
<feature type="transmembrane region" description="Helical" evidence="2">
    <location>
        <begin position="164"/>
        <end position="185"/>
    </location>
</feature>
<gene>
    <name evidence="3" type="ORF">Tsubulata_023978</name>
</gene>
<dbReference type="OrthoDB" id="2107166at2759"/>
<feature type="region of interest" description="Disordered" evidence="1">
    <location>
        <begin position="220"/>
        <end position="242"/>
    </location>
</feature>
<reference evidence="3" key="1">
    <citation type="submission" date="2022-02" db="EMBL/GenBank/DDBJ databases">
        <authorList>
            <person name="Henning P.M."/>
            <person name="McCubbin A.G."/>
            <person name="Shore J.S."/>
        </authorList>
    </citation>
    <scope>NUCLEOTIDE SEQUENCE</scope>
    <source>
        <strain evidence="3">F60SS</strain>
        <tissue evidence="3">Leaves</tissue>
    </source>
</reference>
<organism evidence="3 4">
    <name type="scientific">Turnera subulata</name>
    <dbReference type="NCBI Taxonomy" id="218843"/>
    <lineage>
        <taxon>Eukaryota</taxon>
        <taxon>Viridiplantae</taxon>
        <taxon>Streptophyta</taxon>
        <taxon>Embryophyta</taxon>
        <taxon>Tracheophyta</taxon>
        <taxon>Spermatophyta</taxon>
        <taxon>Magnoliopsida</taxon>
        <taxon>eudicotyledons</taxon>
        <taxon>Gunneridae</taxon>
        <taxon>Pentapetalae</taxon>
        <taxon>rosids</taxon>
        <taxon>fabids</taxon>
        <taxon>Malpighiales</taxon>
        <taxon>Passifloraceae</taxon>
        <taxon>Turnera</taxon>
    </lineage>
</organism>
<evidence type="ECO:0008006" key="5">
    <source>
        <dbReference type="Google" id="ProtNLM"/>
    </source>
</evidence>
<evidence type="ECO:0000313" key="3">
    <source>
        <dbReference type="EMBL" id="KAJ4850643.1"/>
    </source>
</evidence>
<proteinExistence type="predicted"/>
<evidence type="ECO:0000256" key="1">
    <source>
        <dbReference type="SAM" id="MobiDB-lite"/>
    </source>
</evidence>
<evidence type="ECO:0000313" key="4">
    <source>
        <dbReference type="Proteomes" id="UP001141552"/>
    </source>
</evidence>
<dbReference type="EMBL" id="JAKUCV010000266">
    <property type="protein sequence ID" value="KAJ4850643.1"/>
    <property type="molecule type" value="Genomic_DNA"/>
</dbReference>
<dbReference type="Proteomes" id="UP001141552">
    <property type="component" value="Unassembled WGS sequence"/>
</dbReference>
<dbReference type="AlphaFoldDB" id="A0A9Q0GJE1"/>
<name>A0A9Q0GJE1_9ROSI</name>